<dbReference type="PANTHER" id="PTHR35848">
    <property type="entry name" value="OXALATE-BINDING PROTEIN"/>
    <property type="match status" value="1"/>
</dbReference>
<proteinExistence type="predicted"/>
<protein>
    <submittedName>
        <fullName evidence="3">Cupin superfamily protein</fullName>
    </submittedName>
</protein>
<dbReference type="InterPro" id="IPR011051">
    <property type="entry name" value="RmlC_Cupin_sf"/>
</dbReference>
<dbReference type="InterPro" id="IPR014710">
    <property type="entry name" value="RmlC-like_jellyroll"/>
</dbReference>
<keyword evidence="4" id="KW-1185">Reference proteome</keyword>
<dbReference type="Gene3D" id="2.60.120.10">
    <property type="entry name" value="Jelly Rolls"/>
    <property type="match status" value="1"/>
</dbReference>
<keyword evidence="1" id="KW-0479">Metal-binding</keyword>
<name>A0ABU0IMR4_9CAUL</name>
<gene>
    <name evidence="3" type="ORF">QO010_001030</name>
</gene>
<evidence type="ECO:0000313" key="3">
    <source>
        <dbReference type="EMBL" id="MDQ0463282.1"/>
    </source>
</evidence>
<dbReference type="EMBL" id="JAUSVS010000001">
    <property type="protein sequence ID" value="MDQ0463282.1"/>
    <property type="molecule type" value="Genomic_DNA"/>
</dbReference>
<evidence type="ECO:0000256" key="1">
    <source>
        <dbReference type="ARBA" id="ARBA00022723"/>
    </source>
</evidence>
<reference evidence="3 4" key="1">
    <citation type="submission" date="2023-07" db="EMBL/GenBank/DDBJ databases">
        <title>Genomic Encyclopedia of Type Strains, Phase IV (KMG-IV): sequencing the most valuable type-strain genomes for metagenomic binning, comparative biology and taxonomic classification.</title>
        <authorList>
            <person name="Goeker M."/>
        </authorList>
    </citation>
    <scope>NUCLEOTIDE SEQUENCE [LARGE SCALE GENOMIC DNA]</scope>
    <source>
        <strain evidence="3 4">DSM 18695</strain>
    </source>
</reference>
<comment type="caution">
    <text evidence="3">The sequence shown here is derived from an EMBL/GenBank/DDBJ whole genome shotgun (WGS) entry which is preliminary data.</text>
</comment>
<dbReference type="Pfam" id="PF07883">
    <property type="entry name" value="Cupin_2"/>
    <property type="match status" value="1"/>
</dbReference>
<evidence type="ECO:0000313" key="4">
    <source>
        <dbReference type="Proteomes" id="UP001228905"/>
    </source>
</evidence>
<organism evidence="3 4">
    <name type="scientific">Caulobacter ginsengisoli</name>
    <dbReference type="NCBI Taxonomy" id="400775"/>
    <lineage>
        <taxon>Bacteria</taxon>
        <taxon>Pseudomonadati</taxon>
        <taxon>Pseudomonadota</taxon>
        <taxon>Alphaproteobacteria</taxon>
        <taxon>Caulobacterales</taxon>
        <taxon>Caulobacteraceae</taxon>
        <taxon>Caulobacter</taxon>
    </lineage>
</organism>
<dbReference type="CDD" id="cd02224">
    <property type="entry name" value="cupin_SPO2919-like"/>
    <property type="match status" value="1"/>
</dbReference>
<dbReference type="Proteomes" id="UP001228905">
    <property type="component" value="Unassembled WGS sequence"/>
</dbReference>
<dbReference type="InterPro" id="IPR051610">
    <property type="entry name" value="GPI/OXD"/>
</dbReference>
<dbReference type="RefSeq" id="WP_307346872.1">
    <property type="nucleotide sequence ID" value="NZ_JAUSVS010000001.1"/>
</dbReference>
<feature type="domain" description="Cupin type-2" evidence="2">
    <location>
        <begin position="43"/>
        <end position="112"/>
    </location>
</feature>
<sequence length="164" mass="17365">MAEQRIVNLADLAMRQVGDGKTFGARVAQAGPLIGSTGLGVSLVVVPPGKSACPFHRHHVWHELFFILEGEGVTRLDGETRPVRPGDLIAAPAGKEAHQIINTGATDLRYLALSADGPTDIVEYPDSGKIAVDAGMAPFDAAEPSLNLFGRLVAAEYYDSEEEG</sequence>
<dbReference type="PANTHER" id="PTHR35848:SF6">
    <property type="entry name" value="CUPIN TYPE-2 DOMAIN-CONTAINING PROTEIN"/>
    <property type="match status" value="1"/>
</dbReference>
<evidence type="ECO:0000259" key="2">
    <source>
        <dbReference type="Pfam" id="PF07883"/>
    </source>
</evidence>
<dbReference type="InterPro" id="IPR013096">
    <property type="entry name" value="Cupin_2"/>
</dbReference>
<dbReference type="SUPFAM" id="SSF51182">
    <property type="entry name" value="RmlC-like cupins"/>
    <property type="match status" value="1"/>
</dbReference>
<accession>A0ABU0IMR4</accession>